<evidence type="ECO:0000313" key="3">
    <source>
        <dbReference type="Proteomes" id="UP000035065"/>
    </source>
</evidence>
<dbReference type="RefSeq" id="WP_009680107.1">
    <property type="nucleotide sequence ID" value="NZ_AEUD01000013.1"/>
</dbReference>
<dbReference type="STRING" id="644548.SCNU_14546"/>
<feature type="transmembrane region" description="Helical" evidence="1">
    <location>
        <begin position="462"/>
        <end position="485"/>
    </location>
</feature>
<proteinExistence type="predicted"/>
<feature type="transmembrane region" description="Helical" evidence="1">
    <location>
        <begin position="344"/>
        <end position="366"/>
    </location>
</feature>
<dbReference type="OrthoDB" id="2014935at2"/>
<feature type="transmembrane region" description="Helical" evidence="1">
    <location>
        <begin position="192"/>
        <end position="210"/>
    </location>
</feature>
<feature type="transmembrane region" description="Helical" evidence="1">
    <location>
        <begin position="397"/>
        <end position="419"/>
    </location>
</feature>
<feature type="transmembrane region" description="Helical" evidence="1">
    <location>
        <begin position="296"/>
        <end position="315"/>
    </location>
</feature>
<feature type="transmembrane region" description="Helical" evidence="1">
    <location>
        <begin position="116"/>
        <end position="146"/>
    </location>
</feature>
<protein>
    <submittedName>
        <fullName evidence="2">Putative exporter of polyketide antibiotics-like protein</fullName>
    </submittedName>
</protein>
<comment type="caution">
    <text evidence="2">The sequence shown here is derived from an EMBL/GenBank/DDBJ whole genome shotgun (WGS) entry which is preliminary data.</text>
</comment>
<feature type="transmembrane region" description="Helical" evidence="1">
    <location>
        <begin position="431"/>
        <end position="455"/>
    </location>
</feature>
<feature type="transmembrane region" description="Helical" evidence="1">
    <location>
        <begin position="239"/>
        <end position="259"/>
    </location>
</feature>
<name>F1YLW5_9ACTN</name>
<dbReference type="EMBL" id="AEUD01000013">
    <property type="protein sequence ID" value="EGD54216.1"/>
    <property type="molecule type" value="Genomic_DNA"/>
</dbReference>
<evidence type="ECO:0000313" key="2">
    <source>
        <dbReference type="EMBL" id="EGD54216.1"/>
    </source>
</evidence>
<accession>F1YLW5</accession>
<dbReference type="Proteomes" id="UP000035065">
    <property type="component" value="Unassembled WGS sequence"/>
</dbReference>
<feature type="transmembrane region" description="Helical" evidence="1">
    <location>
        <begin position="158"/>
        <end position="180"/>
    </location>
</feature>
<keyword evidence="1" id="KW-0472">Membrane</keyword>
<keyword evidence="3" id="KW-1185">Reference proteome</keyword>
<sequence>MTAAATRWGLLARMDVRRERVIVPATVVLFAVINLSTAATIQNLASDPAQEQALRLTAGTNAAFRFLLGAVPDADSLAALASWRAGLFMVASLGVCAAMAVVRLTRKEEEAGRTELTLAGAVGPVAPAVAAVTVVIGFVIAVSAAMALTLLSVDGADAMSLIAVFAQYLSTGLAAIGLAVVAAEVFPSAHSANLAASTVVLVGYVLRGVADTVDGASWLRWTSPVGWAEAVEPFDSNNLWPASASLVVFAAGLAFAPVVRRRRDLGSGVLAVRPGPATGPGLRSPLVLVWRQSRSIVFSWAGGIAAYGVIIGVVTNQVESLAGSNKAMTDFLESSGAGGTLTQIFLSTMTAFLAVAAVGAGVSLVIRWRSEETSGRLEVLLATPVSRRRYFWTQSSMVGGAIVAVMIAAPTSILVGAGLAGAGWGSTARTVFGMAAASLPAAAATIALAVLLYAIDGRLAIVGWPLLVASWLLGPFGGMLGLPQWVRDISPFTHVPMIPLQAVQAMPLVIPALVAVVFAVGAAYLWERRDLG</sequence>
<feature type="transmembrane region" description="Helical" evidence="1">
    <location>
        <begin position="85"/>
        <end position="104"/>
    </location>
</feature>
<organism evidence="2 3">
    <name type="scientific">Gordonia neofelifaecis NRRL B-59395</name>
    <dbReference type="NCBI Taxonomy" id="644548"/>
    <lineage>
        <taxon>Bacteria</taxon>
        <taxon>Bacillati</taxon>
        <taxon>Actinomycetota</taxon>
        <taxon>Actinomycetes</taxon>
        <taxon>Mycobacteriales</taxon>
        <taxon>Gordoniaceae</taxon>
        <taxon>Gordonia</taxon>
    </lineage>
</organism>
<keyword evidence="1" id="KW-1133">Transmembrane helix</keyword>
<evidence type="ECO:0000256" key="1">
    <source>
        <dbReference type="SAM" id="Phobius"/>
    </source>
</evidence>
<gene>
    <name evidence="2" type="ORF">SCNU_14546</name>
</gene>
<feature type="transmembrane region" description="Helical" evidence="1">
    <location>
        <begin position="505"/>
        <end position="526"/>
    </location>
</feature>
<dbReference type="eggNOG" id="COG3559">
    <property type="taxonomic scope" value="Bacteria"/>
</dbReference>
<reference evidence="2 3" key="1">
    <citation type="journal article" date="2011" name="J. Bacteriol.">
        <title>Draft Genome Sequence of Gordonia neofelifaecis NRRL B-59395, a Cholesterol-Degrading Actinomycete.</title>
        <authorList>
            <person name="Ge F."/>
            <person name="Li W."/>
            <person name="Chen G."/>
            <person name="Liu Y."/>
            <person name="Zhang G."/>
            <person name="Yong B."/>
            <person name="Wang Q."/>
            <person name="Wang N."/>
            <person name="Huang Z."/>
            <person name="Li W."/>
            <person name="Wang J."/>
            <person name="Wu C."/>
            <person name="Xie Q."/>
            <person name="Liu G."/>
        </authorList>
    </citation>
    <scope>NUCLEOTIDE SEQUENCE [LARGE SCALE GENOMIC DNA]</scope>
    <source>
        <strain evidence="2 3">NRRL B-59395</strain>
    </source>
</reference>
<dbReference type="AlphaFoldDB" id="F1YLW5"/>
<keyword evidence="1" id="KW-0812">Transmembrane</keyword>
<feature type="transmembrane region" description="Helical" evidence="1">
    <location>
        <begin position="21"/>
        <end position="41"/>
    </location>
</feature>